<organism evidence="2 3">
    <name type="scientific">Lutzomyia longipalpis</name>
    <name type="common">Sand fly</name>
    <dbReference type="NCBI Taxonomy" id="7200"/>
    <lineage>
        <taxon>Eukaryota</taxon>
        <taxon>Metazoa</taxon>
        <taxon>Ecdysozoa</taxon>
        <taxon>Arthropoda</taxon>
        <taxon>Hexapoda</taxon>
        <taxon>Insecta</taxon>
        <taxon>Pterygota</taxon>
        <taxon>Neoptera</taxon>
        <taxon>Endopterygota</taxon>
        <taxon>Diptera</taxon>
        <taxon>Nematocera</taxon>
        <taxon>Psychodoidea</taxon>
        <taxon>Psychodidae</taxon>
        <taxon>Lutzomyia</taxon>
        <taxon>Lutzomyia</taxon>
    </lineage>
</organism>
<feature type="compositionally biased region" description="Acidic residues" evidence="1">
    <location>
        <begin position="185"/>
        <end position="200"/>
    </location>
</feature>
<feature type="compositionally biased region" description="Basic and acidic residues" evidence="1">
    <location>
        <begin position="98"/>
        <end position="108"/>
    </location>
</feature>
<dbReference type="VEuPathDB" id="VectorBase:LLOJ007442"/>
<sequence>MGSSPGNPRFFHIFHFDFSNGRTKQARNILRIAAKWASESQIGDIPLGLFVLAYHFCCASVTLSVTLPIKLKSLTEQRKKMSDTEAPVEVKKRGRPAKNKDAVAEKEAKKRGHSASPKKDKSPAVKESAAAENENGEAPAKRGRGRPPKGSKGAGKKTAAAAKPKGTSGRGRGRPPKAKPPASSEDNDDDEEEEEEDEEA</sequence>
<feature type="compositionally biased region" description="Low complexity" evidence="1">
    <location>
        <begin position="127"/>
        <end position="138"/>
    </location>
</feature>
<keyword evidence="3" id="KW-1185">Reference proteome</keyword>
<dbReference type="EMBL" id="AJWK01024684">
    <property type="status" value="NOT_ANNOTATED_CDS"/>
    <property type="molecule type" value="Genomic_DNA"/>
</dbReference>
<evidence type="ECO:0000313" key="3">
    <source>
        <dbReference type="Proteomes" id="UP000092461"/>
    </source>
</evidence>
<dbReference type="Proteomes" id="UP000092461">
    <property type="component" value="Unassembled WGS sequence"/>
</dbReference>
<accession>A0A1B0CRE4</accession>
<feature type="region of interest" description="Disordered" evidence="1">
    <location>
        <begin position="77"/>
        <end position="200"/>
    </location>
</feature>
<dbReference type="GO" id="GO:0003677">
    <property type="term" value="F:DNA binding"/>
    <property type="evidence" value="ECO:0007669"/>
    <property type="project" value="InterPro"/>
</dbReference>
<dbReference type="PRINTS" id="PR00929">
    <property type="entry name" value="ATHOOK"/>
</dbReference>
<feature type="compositionally biased region" description="Basic and acidic residues" evidence="1">
    <location>
        <begin position="77"/>
        <end position="91"/>
    </location>
</feature>
<name>A0A1B0CRE4_LUTLO</name>
<dbReference type="EnsemblMetazoa" id="LLOJ007442-RA">
    <property type="protein sequence ID" value="LLOJ007442-PA"/>
    <property type="gene ID" value="LLOJ007442"/>
</dbReference>
<feature type="compositionally biased region" description="Low complexity" evidence="1">
    <location>
        <begin position="150"/>
        <end position="167"/>
    </location>
</feature>
<proteinExistence type="predicted"/>
<evidence type="ECO:0000313" key="2">
    <source>
        <dbReference type="EnsemblMetazoa" id="LLOJ007442-PA"/>
    </source>
</evidence>
<dbReference type="InterPro" id="IPR017956">
    <property type="entry name" value="AT_hook_DNA-bd_motif"/>
</dbReference>
<dbReference type="SMART" id="SM00384">
    <property type="entry name" value="AT_hook"/>
    <property type="match status" value="3"/>
</dbReference>
<reference evidence="2" key="1">
    <citation type="submission" date="2020-05" db="UniProtKB">
        <authorList>
            <consortium name="EnsemblMetazoa"/>
        </authorList>
    </citation>
    <scope>IDENTIFICATION</scope>
    <source>
        <strain evidence="2">Jacobina</strain>
    </source>
</reference>
<evidence type="ECO:0000256" key="1">
    <source>
        <dbReference type="SAM" id="MobiDB-lite"/>
    </source>
</evidence>
<protein>
    <submittedName>
        <fullName evidence="2">Uncharacterized protein</fullName>
    </submittedName>
</protein>
<dbReference type="VEuPathDB" id="VectorBase:LLONM1_009520"/>
<dbReference type="AlphaFoldDB" id="A0A1B0CRE4"/>